<dbReference type="PRINTS" id="PR00738">
    <property type="entry name" value="GLHYDRLASE20"/>
</dbReference>
<protein>
    <recommendedName>
        <fullName evidence="3">beta-N-acetylhexosaminidase</fullName>
        <ecNumber evidence="3">3.2.1.52</ecNumber>
    </recommendedName>
</protein>
<dbReference type="EC" id="3.2.1.52" evidence="3"/>
<proteinExistence type="inferred from homology"/>
<comment type="similarity">
    <text evidence="2">Belongs to the glycosyl hydrolase 20 family.</text>
</comment>
<accession>A0ABX6A6G3</accession>
<name>A0ABX6A6G3_9MICO</name>
<dbReference type="Gene3D" id="3.30.379.10">
    <property type="entry name" value="Chitobiase/beta-hexosaminidase domain 2-like"/>
    <property type="match status" value="1"/>
</dbReference>
<reference evidence="6 7" key="1">
    <citation type="submission" date="2019-09" db="EMBL/GenBank/DDBJ databases">
        <title>FDA dAtabase for Regulatory Grade micrObial Sequences (FDA-ARGOS): Supporting development and validation of Infectious Disease Dx tests.</title>
        <authorList>
            <person name="Sciortino C."/>
            <person name="Tallon L."/>
            <person name="Sadzewicz L."/>
            <person name="Vavikolanu K."/>
            <person name="Mehta A."/>
            <person name="Aluvathingal J."/>
            <person name="Nadendla S."/>
            <person name="Nandy P."/>
            <person name="Geyer C."/>
            <person name="Yan Y."/>
            <person name="Sichtig H."/>
        </authorList>
    </citation>
    <scope>NUCLEOTIDE SEQUENCE [LARGE SCALE GENOMIC DNA]</scope>
    <source>
        <strain evidence="6 7">FDAARGOS_640</strain>
    </source>
</reference>
<organism evidence="6 7">
    <name type="scientific">Dermabacter vaginalis</name>
    <dbReference type="NCBI Taxonomy" id="1630135"/>
    <lineage>
        <taxon>Bacteria</taxon>
        <taxon>Bacillati</taxon>
        <taxon>Actinomycetota</taxon>
        <taxon>Actinomycetes</taxon>
        <taxon>Micrococcales</taxon>
        <taxon>Dermabacteraceae</taxon>
        <taxon>Dermabacter</taxon>
    </lineage>
</organism>
<evidence type="ECO:0000313" key="7">
    <source>
        <dbReference type="Proteomes" id="UP000323865"/>
    </source>
</evidence>
<feature type="domain" description="Glycoside hydrolase family 20 catalytic" evidence="5">
    <location>
        <begin position="100"/>
        <end position="453"/>
    </location>
</feature>
<dbReference type="SUPFAM" id="SSF51445">
    <property type="entry name" value="(Trans)glycosidases"/>
    <property type="match status" value="1"/>
</dbReference>
<comment type="catalytic activity">
    <reaction evidence="1">
        <text>Hydrolysis of terminal non-reducing N-acetyl-D-hexosamine residues in N-acetyl-beta-D-hexosaminides.</text>
        <dbReference type="EC" id="3.2.1.52"/>
    </reaction>
</comment>
<evidence type="ECO:0000256" key="3">
    <source>
        <dbReference type="ARBA" id="ARBA00012663"/>
    </source>
</evidence>
<keyword evidence="7" id="KW-1185">Reference proteome</keyword>
<evidence type="ECO:0000256" key="2">
    <source>
        <dbReference type="ARBA" id="ARBA00006285"/>
    </source>
</evidence>
<dbReference type="CDD" id="cd06563">
    <property type="entry name" value="GH20_chitobiase-like"/>
    <property type="match status" value="1"/>
</dbReference>
<dbReference type="Pfam" id="PF00728">
    <property type="entry name" value="Glyco_hydro_20"/>
    <property type="match status" value="1"/>
</dbReference>
<evidence type="ECO:0000313" key="6">
    <source>
        <dbReference type="EMBL" id="QEU12225.1"/>
    </source>
</evidence>
<evidence type="ECO:0000256" key="4">
    <source>
        <dbReference type="ARBA" id="ARBA00022801"/>
    </source>
</evidence>
<dbReference type="EMBL" id="CP044108">
    <property type="protein sequence ID" value="QEU12225.1"/>
    <property type="molecule type" value="Genomic_DNA"/>
</dbReference>
<evidence type="ECO:0000256" key="1">
    <source>
        <dbReference type="ARBA" id="ARBA00001231"/>
    </source>
</evidence>
<dbReference type="PANTHER" id="PTHR22600:SF57">
    <property type="entry name" value="BETA-N-ACETYLHEXOSAMINIDASE"/>
    <property type="match status" value="1"/>
</dbReference>
<sequence>MYQSAVELPLIPSPAHLEARAGAWEGTDPLAALTCEVTDDLNAGEFELEVSEESIVARAGDECAAVNARLALEQITELCRESEDEGVRLPALILRDHPRFSWRGLHIDPCRHFLPMEELRRIVEVTSLYRLNILHLHLTDDQGWRIEINGYPRLTDIAAWRERTVIGHHNVKHPDADQYLDERHGGYYTQAELRELVAFARERGITVVPEIDLPGHMQAAIAAYPAFGTRPEVQHKVRDTWGVSEHVLGVSDEAFRFVKEVLTQVCDIFDAPYVHIGGDEVPRVEWENNPAVEAKLREWGLSEPGHVQQKYTEVAHAILAERDRAMMGWDEILEGTLPEGAVIMNWRSADTVAETVRRGHDVVVSTAPTLYFDFPQSPDREAEPLAARWGGHVATLENVYTDQLLPENLTAEDSARILGLQAQTWSEFIPNAEHLQYMLFPRLFALAERAWSENPPVLCDFLERVPAHLEILERKGLNFRPLASTVDCIGVTGV</sequence>
<evidence type="ECO:0000259" key="5">
    <source>
        <dbReference type="Pfam" id="PF00728"/>
    </source>
</evidence>
<dbReference type="Proteomes" id="UP000323865">
    <property type="component" value="Chromosome"/>
</dbReference>
<dbReference type="InterPro" id="IPR017853">
    <property type="entry name" value="GH"/>
</dbReference>
<dbReference type="InterPro" id="IPR015883">
    <property type="entry name" value="Glyco_hydro_20_cat"/>
</dbReference>
<dbReference type="Gene3D" id="3.20.20.80">
    <property type="entry name" value="Glycosidases"/>
    <property type="match status" value="1"/>
</dbReference>
<dbReference type="RefSeq" id="WP_150333449.1">
    <property type="nucleotide sequence ID" value="NZ_CP044108.1"/>
</dbReference>
<keyword evidence="4" id="KW-0378">Hydrolase</keyword>
<dbReference type="PANTHER" id="PTHR22600">
    <property type="entry name" value="BETA-HEXOSAMINIDASE"/>
    <property type="match status" value="1"/>
</dbReference>
<gene>
    <name evidence="6" type="ORF">FOB48_07880</name>
</gene>
<dbReference type="InterPro" id="IPR029018">
    <property type="entry name" value="Hex-like_dom2"/>
</dbReference>
<dbReference type="InterPro" id="IPR025705">
    <property type="entry name" value="Beta_hexosaminidase_sua/sub"/>
</dbReference>